<evidence type="ECO:0000313" key="2">
    <source>
        <dbReference type="EMBL" id="EOA32310.1"/>
    </source>
</evidence>
<dbReference type="AlphaFoldDB" id="R0I2Z9"/>
<keyword evidence="3" id="KW-1185">Reference proteome</keyword>
<reference evidence="3" key="1">
    <citation type="journal article" date="2013" name="Nat. Genet.">
        <title>The Capsella rubella genome and the genomic consequences of rapid mating system evolution.</title>
        <authorList>
            <person name="Slotte T."/>
            <person name="Hazzouri K.M."/>
            <person name="Agren J.A."/>
            <person name="Koenig D."/>
            <person name="Maumus F."/>
            <person name="Guo Y.L."/>
            <person name="Steige K."/>
            <person name="Platts A.E."/>
            <person name="Escobar J.S."/>
            <person name="Newman L.K."/>
            <person name="Wang W."/>
            <person name="Mandakova T."/>
            <person name="Vello E."/>
            <person name="Smith L.M."/>
            <person name="Henz S.R."/>
            <person name="Steffen J."/>
            <person name="Takuno S."/>
            <person name="Brandvain Y."/>
            <person name="Coop G."/>
            <person name="Andolfatto P."/>
            <person name="Hu T.T."/>
            <person name="Blanchette M."/>
            <person name="Clark R.M."/>
            <person name="Quesneville H."/>
            <person name="Nordborg M."/>
            <person name="Gaut B.S."/>
            <person name="Lysak M.A."/>
            <person name="Jenkins J."/>
            <person name="Grimwood J."/>
            <person name="Chapman J."/>
            <person name="Prochnik S."/>
            <person name="Shu S."/>
            <person name="Rokhsar D."/>
            <person name="Schmutz J."/>
            <person name="Weigel D."/>
            <person name="Wright S.I."/>
        </authorList>
    </citation>
    <scope>NUCLEOTIDE SEQUENCE [LARGE SCALE GENOMIC DNA]</scope>
    <source>
        <strain evidence="3">cv. Monte Gargano</strain>
    </source>
</reference>
<sequence length="96" mass="11015">MKSTFLKFLLLVTVLVGVFRQNYAVGSYCTKDSDCKLVCIPPYACSLTRHVCMCHPNDNNSSKERFIPEHKGFDVYVWLPLPSNYVRIDLFNSSMT</sequence>
<evidence type="ECO:0000313" key="3">
    <source>
        <dbReference type="Proteomes" id="UP000029121"/>
    </source>
</evidence>
<proteinExistence type="predicted"/>
<dbReference type="EMBL" id="KB870807">
    <property type="protein sequence ID" value="EOA32310.1"/>
    <property type="molecule type" value="Genomic_DNA"/>
</dbReference>
<evidence type="ECO:0008006" key="4">
    <source>
        <dbReference type="Google" id="ProtNLM"/>
    </source>
</evidence>
<organism evidence="2 3">
    <name type="scientific">Capsella rubella</name>
    <dbReference type="NCBI Taxonomy" id="81985"/>
    <lineage>
        <taxon>Eukaryota</taxon>
        <taxon>Viridiplantae</taxon>
        <taxon>Streptophyta</taxon>
        <taxon>Embryophyta</taxon>
        <taxon>Tracheophyta</taxon>
        <taxon>Spermatophyta</taxon>
        <taxon>Magnoliopsida</taxon>
        <taxon>eudicotyledons</taxon>
        <taxon>Gunneridae</taxon>
        <taxon>Pentapetalae</taxon>
        <taxon>rosids</taxon>
        <taxon>malvids</taxon>
        <taxon>Brassicales</taxon>
        <taxon>Brassicaceae</taxon>
        <taxon>Camelineae</taxon>
        <taxon>Capsella</taxon>
    </lineage>
</organism>
<feature type="chain" id="PRO_5004343337" description="Wall-associated receptor kinase galacturonan-binding domain-containing protein" evidence="1">
    <location>
        <begin position="25"/>
        <end position="96"/>
    </location>
</feature>
<feature type="signal peptide" evidence="1">
    <location>
        <begin position="1"/>
        <end position="24"/>
    </location>
</feature>
<evidence type="ECO:0000256" key="1">
    <source>
        <dbReference type="SAM" id="SignalP"/>
    </source>
</evidence>
<name>R0I2Z9_9BRAS</name>
<dbReference type="Proteomes" id="UP000029121">
    <property type="component" value="Unassembled WGS sequence"/>
</dbReference>
<gene>
    <name evidence="2" type="ORF">CARUB_v10015572mg</name>
</gene>
<accession>R0I2Z9</accession>
<protein>
    <recommendedName>
        <fullName evidence="4">Wall-associated receptor kinase galacturonan-binding domain-containing protein</fullName>
    </recommendedName>
</protein>
<keyword evidence="1" id="KW-0732">Signal</keyword>